<comment type="caution">
    <text evidence="12">The sequence shown here is derived from an EMBL/GenBank/DDBJ whole genome shotgun (WGS) entry which is preliminary data.</text>
</comment>
<feature type="transmembrane region" description="Helical" evidence="11">
    <location>
        <begin position="6"/>
        <end position="24"/>
    </location>
</feature>
<sequence length="73" mass="7221">MTVVLWALYPVVWLLGPAGVGVLLPATEVLVFVYLDVVAKAGFVVLAVNGLAAAGSVGEGAPAADEAPASTAD</sequence>
<evidence type="ECO:0000313" key="13">
    <source>
        <dbReference type="Proteomes" id="UP001596368"/>
    </source>
</evidence>
<evidence type="ECO:0000256" key="8">
    <source>
        <dbReference type="ARBA" id="ARBA00022991"/>
    </source>
</evidence>
<keyword evidence="13" id="KW-1185">Reference proteome</keyword>
<evidence type="ECO:0000256" key="10">
    <source>
        <dbReference type="ARBA" id="ARBA00023170"/>
    </source>
</evidence>
<evidence type="ECO:0000256" key="2">
    <source>
        <dbReference type="ARBA" id="ARBA00008130"/>
    </source>
</evidence>
<evidence type="ECO:0000256" key="5">
    <source>
        <dbReference type="ARBA" id="ARBA00022692"/>
    </source>
</evidence>
<keyword evidence="10" id="KW-0675">Receptor</keyword>
<keyword evidence="5 11" id="KW-0812">Transmembrane</keyword>
<evidence type="ECO:0000256" key="11">
    <source>
        <dbReference type="SAM" id="Phobius"/>
    </source>
</evidence>
<dbReference type="InterPro" id="IPR001425">
    <property type="entry name" value="Arc/bac/fun_rhodopsins"/>
</dbReference>
<evidence type="ECO:0000256" key="4">
    <source>
        <dbReference type="ARBA" id="ARBA00022606"/>
    </source>
</evidence>
<evidence type="ECO:0000256" key="3">
    <source>
        <dbReference type="ARBA" id="ARBA00022543"/>
    </source>
</evidence>
<keyword evidence="4" id="KW-0716">Sensory transduction</keyword>
<keyword evidence="8" id="KW-0157">Chromophore</keyword>
<organism evidence="12 13">
    <name type="scientific">Halobaculum litoreum</name>
    <dbReference type="NCBI Taxonomy" id="3031998"/>
    <lineage>
        <taxon>Archaea</taxon>
        <taxon>Methanobacteriati</taxon>
        <taxon>Methanobacteriota</taxon>
        <taxon>Stenosarchaea group</taxon>
        <taxon>Halobacteria</taxon>
        <taxon>Halobacteriales</taxon>
        <taxon>Haloferacaceae</taxon>
        <taxon>Halobaculum</taxon>
    </lineage>
</organism>
<dbReference type="PROSITE" id="PS00327">
    <property type="entry name" value="BACTERIAL_OPSIN_RET"/>
    <property type="match status" value="1"/>
</dbReference>
<gene>
    <name evidence="12" type="ORF">ACFQRB_00840</name>
</gene>
<dbReference type="GO" id="GO:0009881">
    <property type="term" value="F:photoreceptor activity"/>
    <property type="evidence" value="ECO:0007669"/>
    <property type="project" value="UniProtKB-KW"/>
</dbReference>
<keyword evidence="6" id="KW-0681">Retinal protein</keyword>
<reference evidence="12 13" key="1">
    <citation type="journal article" date="2019" name="Int. J. Syst. Evol. Microbiol.">
        <title>The Global Catalogue of Microorganisms (GCM) 10K type strain sequencing project: providing services to taxonomists for standard genome sequencing and annotation.</title>
        <authorList>
            <consortium name="The Broad Institute Genomics Platform"/>
            <consortium name="The Broad Institute Genome Sequencing Center for Infectious Disease"/>
            <person name="Wu L."/>
            <person name="Ma J."/>
        </authorList>
    </citation>
    <scope>NUCLEOTIDE SEQUENCE [LARGE SCALE GENOMIC DNA]</scope>
    <source>
        <strain evidence="12 13">DT92</strain>
    </source>
</reference>
<name>A0ABD5XR44_9EURY</name>
<evidence type="ECO:0000313" key="12">
    <source>
        <dbReference type="EMBL" id="MFC7135550.1"/>
    </source>
</evidence>
<dbReference type="Gene3D" id="4.10.290.10">
    <property type="entry name" value="Bacteriorhodopsin Fragment"/>
    <property type="match status" value="1"/>
</dbReference>
<comment type="similarity">
    <text evidence="2">Belongs to the archaeal/bacterial/fungal opsin family.</text>
</comment>
<evidence type="ECO:0000256" key="9">
    <source>
        <dbReference type="ARBA" id="ARBA00023136"/>
    </source>
</evidence>
<dbReference type="Proteomes" id="UP001596368">
    <property type="component" value="Unassembled WGS sequence"/>
</dbReference>
<dbReference type="SUPFAM" id="SSF81321">
    <property type="entry name" value="Family A G protein-coupled receptor-like"/>
    <property type="match status" value="1"/>
</dbReference>
<evidence type="ECO:0000256" key="1">
    <source>
        <dbReference type="ARBA" id="ARBA00004141"/>
    </source>
</evidence>
<dbReference type="Pfam" id="PF01036">
    <property type="entry name" value="Bac_rhodopsin"/>
    <property type="match status" value="1"/>
</dbReference>
<comment type="subcellular location">
    <subcellularLocation>
        <location evidence="1">Membrane</location>
        <topology evidence="1">Multi-pass membrane protein</topology>
    </subcellularLocation>
</comment>
<evidence type="ECO:0000256" key="6">
    <source>
        <dbReference type="ARBA" id="ARBA00022925"/>
    </source>
</evidence>
<evidence type="ECO:0000256" key="7">
    <source>
        <dbReference type="ARBA" id="ARBA00022989"/>
    </source>
</evidence>
<dbReference type="GO" id="GO:0007602">
    <property type="term" value="P:phototransduction"/>
    <property type="evidence" value="ECO:0007669"/>
    <property type="project" value="UniProtKB-KW"/>
</dbReference>
<accession>A0ABD5XR44</accession>
<keyword evidence="9 11" id="KW-0472">Membrane</keyword>
<dbReference type="InterPro" id="IPR018229">
    <property type="entry name" value="Rhodopsin_retinal_BS"/>
</dbReference>
<dbReference type="GO" id="GO:0016020">
    <property type="term" value="C:membrane"/>
    <property type="evidence" value="ECO:0007669"/>
    <property type="project" value="UniProtKB-SubCell"/>
</dbReference>
<protein>
    <submittedName>
        <fullName evidence="12">Bacteriorhodopsin</fullName>
    </submittedName>
</protein>
<dbReference type="AlphaFoldDB" id="A0ABD5XR44"/>
<dbReference type="EMBL" id="JBHSZG010000001">
    <property type="protein sequence ID" value="MFC7135550.1"/>
    <property type="molecule type" value="Genomic_DNA"/>
</dbReference>
<keyword evidence="7 11" id="KW-1133">Transmembrane helix</keyword>
<keyword evidence="3" id="KW-0600">Photoreceptor protein</keyword>
<proteinExistence type="inferred from homology"/>